<dbReference type="Pfam" id="PF12423">
    <property type="entry name" value="KIF1B"/>
    <property type="match status" value="1"/>
</dbReference>
<gene>
    <name evidence="3" type="ORF">Ciccas_000338</name>
</gene>
<protein>
    <recommendedName>
        <fullName evidence="2">Kinesin-like KIF1-type domain-containing protein</fullName>
    </recommendedName>
</protein>
<organism evidence="3 4">
    <name type="scientific">Cichlidogyrus casuarinus</name>
    <dbReference type="NCBI Taxonomy" id="1844966"/>
    <lineage>
        <taxon>Eukaryota</taxon>
        <taxon>Metazoa</taxon>
        <taxon>Spiralia</taxon>
        <taxon>Lophotrochozoa</taxon>
        <taxon>Platyhelminthes</taxon>
        <taxon>Monogenea</taxon>
        <taxon>Monopisthocotylea</taxon>
        <taxon>Dactylogyridea</taxon>
        <taxon>Ancyrocephalidae</taxon>
        <taxon>Cichlidogyrus</taxon>
    </lineage>
</organism>
<dbReference type="EMBL" id="JBJKFK010000017">
    <property type="protein sequence ID" value="KAL3320978.1"/>
    <property type="molecule type" value="Genomic_DNA"/>
</dbReference>
<evidence type="ECO:0000313" key="3">
    <source>
        <dbReference type="EMBL" id="KAL3320978.1"/>
    </source>
</evidence>
<keyword evidence="1" id="KW-0175">Coiled coil</keyword>
<reference evidence="3 4" key="1">
    <citation type="submission" date="2024-11" db="EMBL/GenBank/DDBJ databases">
        <title>Adaptive evolution of stress response genes in parasites aligns with host niche diversity.</title>
        <authorList>
            <person name="Hahn C."/>
            <person name="Resl P."/>
        </authorList>
    </citation>
    <scope>NUCLEOTIDE SEQUENCE [LARGE SCALE GENOMIC DNA]</scope>
    <source>
        <strain evidence="3">EGGRZ-B1_66</strain>
        <tissue evidence="3">Body</tissue>
    </source>
</reference>
<feature type="domain" description="Kinesin-like KIF1-type" evidence="2">
    <location>
        <begin position="17"/>
        <end position="58"/>
    </location>
</feature>
<keyword evidence="4" id="KW-1185">Reference proteome</keyword>
<evidence type="ECO:0000313" key="4">
    <source>
        <dbReference type="Proteomes" id="UP001626550"/>
    </source>
</evidence>
<feature type="coiled-coil region" evidence="1">
    <location>
        <begin position="259"/>
        <end position="317"/>
    </location>
</feature>
<evidence type="ECO:0000259" key="2">
    <source>
        <dbReference type="Pfam" id="PF12423"/>
    </source>
</evidence>
<dbReference type="Proteomes" id="UP001626550">
    <property type="component" value="Unassembled WGS sequence"/>
</dbReference>
<evidence type="ECO:0000256" key="1">
    <source>
        <dbReference type="SAM" id="Coils"/>
    </source>
</evidence>
<proteinExistence type="predicted"/>
<accession>A0ABD2QN62</accession>
<comment type="caution">
    <text evidence="3">The sequence shown here is derived from an EMBL/GenBank/DDBJ whole genome shotgun (WGS) entry which is preliminary data.</text>
</comment>
<name>A0ABD2QN62_9PLAT</name>
<dbReference type="InterPro" id="IPR022140">
    <property type="entry name" value="Kinesin-like_KIF1-typ"/>
</dbReference>
<dbReference type="AlphaFoldDB" id="A0ABD2QN62"/>
<sequence length="327" mass="37930">MTCKVSDLEWYWERGKFLNRRYMMQEYYQNYLHTGEKSKLEKESSDPFWEPNEVAIVGTVPIFLQAVGYRLDFEDTVNIHDYEGLINGELKFHIVPCTKSGKAIDVSEAFLDDPNELLNQNICFKTLKILNNKHYFGLSAKFQFLDSKPIQSLNFGDYPTNGVTCMILKDQKHVLGIEGVTKQQLAMFQTGYLNLLIMSKQIPLDKRPIQALELNSVRKRWTMIKVLPFQIRPPINAGDLTSHGGRRYSTITVDDMGDMNKVKTDLAIMQRRCDKYEKTEGQLQSLVEKYKSKAGDLNSYKELLQDLERIAKSSRKNVRCMYIFKCI</sequence>